<dbReference type="SUPFAM" id="SSF53850">
    <property type="entry name" value="Periplasmic binding protein-like II"/>
    <property type="match status" value="1"/>
</dbReference>
<keyword evidence="3" id="KW-0238">DNA-binding</keyword>
<dbReference type="InterPro" id="IPR036390">
    <property type="entry name" value="WH_DNA-bd_sf"/>
</dbReference>
<evidence type="ECO:0000313" key="7">
    <source>
        <dbReference type="Proteomes" id="UP000323671"/>
    </source>
</evidence>
<dbReference type="SUPFAM" id="SSF46785">
    <property type="entry name" value="Winged helix' DNA-binding domain"/>
    <property type="match status" value="1"/>
</dbReference>
<dbReference type="PANTHER" id="PTHR30537:SF74">
    <property type="entry name" value="HTH-TYPE TRANSCRIPTIONAL REGULATOR TRPI"/>
    <property type="match status" value="1"/>
</dbReference>
<dbReference type="GO" id="GO:0003700">
    <property type="term" value="F:DNA-binding transcription factor activity"/>
    <property type="evidence" value="ECO:0007669"/>
    <property type="project" value="InterPro"/>
</dbReference>
<evidence type="ECO:0000256" key="3">
    <source>
        <dbReference type="ARBA" id="ARBA00023125"/>
    </source>
</evidence>
<protein>
    <submittedName>
        <fullName evidence="6">Transcriptional regulator, LysR family</fullName>
    </submittedName>
</protein>
<name>A0A5C1EA29_9RHOO</name>
<sequence>MKPLPPLKALVAFDAAMRSNSFSVAAEELSVTPGAVGQQIQKLEAWLGTPLFTRQVRQVQPTAEALAYWARIQPALAQIADASHKLRDSRSAGVWLSMLPSFAAKWFPARMARLLTSHPHLQLHLNATTALVDFEREPIDLAIRYFDGNAPHLDTTLLYDDEARVYCSPAYAAALGLTAPGDVARATLLVTTMHPHWERWLAEFATLTAARVAAIPRIHFDLGLTAIEAAKQGQGLVMTSPLLVVEEVAAGTLVEPFGGPSASPCRLPLASGYYLVHHRTQALRPAAAEVKAWFIAEVRR</sequence>
<proteinExistence type="inferred from homology"/>
<dbReference type="EMBL" id="CP022579">
    <property type="protein sequence ID" value="QEL65841.1"/>
    <property type="molecule type" value="Genomic_DNA"/>
</dbReference>
<reference evidence="6 7" key="1">
    <citation type="submission" date="2017-07" db="EMBL/GenBank/DDBJ databases">
        <title>Complete genome sequence of Oryzomicrobium terrae TPP412.</title>
        <authorList>
            <person name="Chiu L.-W."/>
            <person name="Lo K.-J."/>
            <person name="Tsai Y.-M."/>
            <person name="Lin S.-S."/>
            <person name="Kuo C.-H."/>
            <person name="Liu C.-T."/>
        </authorList>
    </citation>
    <scope>NUCLEOTIDE SEQUENCE [LARGE SCALE GENOMIC DNA]</scope>
    <source>
        <strain evidence="6 7">TPP412</strain>
    </source>
</reference>
<dbReference type="Gene3D" id="1.10.10.10">
    <property type="entry name" value="Winged helix-like DNA-binding domain superfamily/Winged helix DNA-binding domain"/>
    <property type="match status" value="1"/>
</dbReference>
<dbReference type="InterPro" id="IPR036388">
    <property type="entry name" value="WH-like_DNA-bd_sf"/>
</dbReference>
<evidence type="ECO:0000256" key="2">
    <source>
        <dbReference type="ARBA" id="ARBA00023015"/>
    </source>
</evidence>
<dbReference type="AlphaFoldDB" id="A0A5C1EA29"/>
<dbReference type="InterPro" id="IPR058163">
    <property type="entry name" value="LysR-type_TF_proteobact-type"/>
</dbReference>
<dbReference type="InterPro" id="IPR000847">
    <property type="entry name" value="LysR_HTH_N"/>
</dbReference>
<comment type="similarity">
    <text evidence="1">Belongs to the LysR transcriptional regulatory family.</text>
</comment>
<dbReference type="Proteomes" id="UP000323671">
    <property type="component" value="Chromosome"/>
</dbReference>
<dbReference type="PANTHER" id="PTHR30537">
    <property type="entry name" value="HTH-TYPE TRANSCRIPTIONAL REGULATOR"/>
    <property type="match status" value="1"/>
</dbReference>
<dbReference type="GO" id="GO:0043565">
    <property type="term" value="F:sequence-specific DNA binding"/>
    <property type="evidence" value="ECO:0007669"/>
    <property type="project" value="TreeGrafter"/>
</dbReference>
<dbReference type="Pfam" id="PF00126">
    <property type="entry name" value="HTH_1"/>
    <property type="match status" value="1"/>
</dbReference>
<keyword evidence="2" id="KW-0805">Transcription regulation</keyword>
<dbReference type="KEGG" id="otr:OTERR_23650"/>
<dbReference type="RefSeq" id="WP_149425909.1">
    <property type="nucleotide sequence ID" value="NZ_CP022579.1"/>
</dbReference>
<keyword evidence="7" id="KW-1185">Reference proteome</keyword>
<organism evidence="6 7">
    <name type="scientific">Oryzomicrobium terrae</name>
    <dbReference type="NCBI Taxonomy" id="1735038"/>
    <lineage>
        <taxon>Bacteria</taxon>
        <taxon>Pseudomonadati</taxon>
        <taxon>Pseudomonadota</taxon>
        <taxon>Betaproteobacteria</taxon>
        <taxon>Rhodocyclales</taxon>
        <taxon>Rhodocyclaceae</taxon>
        <taxon>Oryzomicrobium</taxon>
    </lineage>
</organism>
<dbReference type="PROSITE" id="PS50931">
    <property type="entry name" value="HTH_LYSR"/>
    <property type="match status" value="1"/>
</dbReference>
<dbReference type="GO" id="GO:0006351">
    <property type="term" value="P:DNA-templated transcription"/>
    <property type="evidence" value="ECO:0007669"/>
    <property type="project" value="TreeGrafter"/>
</dbReference>
<accession>A0A5C1EA29</accession>
<dbReference type="InterPro" id="IPR005119">
    <property type="entry name" value="LysR_subst-bd"/>
</dbReference>
<evidence type="ECO:0000259" key="5">
    <source>
        <dbReference type="PROSITE" id="PS50931"/>
    </source>
</evidence>
<gene>
    <name evidence="6" type="primary">gcdR</name>
    <name evidence="6" type="ORF">OTERR_23650</name>
</gene>
<dbReference type="Gene3D" id="3.40.190.10">
    <property type="entry name" value="Periplasmic binding protein-like II"/>
    <property type="match status" value="2"/>
</dbReference>
<feature type="domain" description="HTH lysR-type" evidence="5">
    <location>
        <begin position="5"/>
        <end position="62"/>
    </location>
</feature>
<dbReference type="PRINTS" id="PR00039">
    <property type="entry name" value="HTHLYSR"/>
</dbReference>
<keyword evidence="4" id="KW-0804">Transcription</keyword>
<dbReference type="CDD" id="cd08432">
    <property type="entry name" value="PBP2_GcdR_TrpI_HvrB_AmpR_like"/>
    <property type="match status" value="1"/>
</dbReference>
<dbReference type="Pfam" id="PF03466">
    <property type="entry name" value="LysR_substrate"/>
    <property type="match status" value="1"/>
</dbReference>
<evidence type="ECO:0000256" key="1">
    <source>
        <dbReference type="ARBA" id="ARBA00009437"/>
    </source>
</evidence>
<evidence type="ECO:0000256" key="4">
    <source>
        <dbReference type="ARBA" id="ARBA00023163"/>
    </source>
</evidence>
<evidence type="ECO:0000313" key="6">
    <source>
        <dbReference type="EMBL" id="QEL65841.1"/>
    </source>
</evidence>